<evidence type="ECO:0000256" key="1">
    <source>
        <dbReference type="ARBA" id="ARBA00023015"/>
    </source>
</evidence>
<dbReference type="InterPro" id="IPR050707">
    <property type="entry name" value="HTH_MetabolicPath_Reg"/>
</dbReference>
<dbReference type="EMBL" id="JANUGQ010000005">
    <property type="protein sequence ID" value="MCS0635783.1"/>
    <property type="molecule type" value="Genomic_DNA"/>
</dbReference>
<comment type="caution">
    <text evidence="4">The sequence shown here is derived from an EMBL/GenBank/DDBJ whole genome shotgun (WGS) entry which is preliminary data.</text>
</comment>
<dbReference type="SUPFAM" id="SSF55781">
    <property type="entry name" value="GAF domain-like"/>
    <property type="match status" value="1"/>
</dbReference>
<dbReference type="InterPro" id="IPR005471">
    <property type="entry name" value="Tscrpt_reg_IclR_N"/>
</dbReference>
<dbReference type="PANTHER" id="PTHR30136:SF24">
    <property type="entry name" value="HTH-TYPE TRANSCRIPTIONAL REPRESSOR ALLR"/>
    <property type="match status" value="1"/>
</dbReference>
<dbReference type="PANTHER" id="PTHR30136">
    <property type="entry name" value="HELIX-TURN-HELIX TRANSCRIPTIONAL REGULATOR, ICLR FAMILY"/>
    <property type="match status" value="1"/>
</dbReference>
<evidence type="ECO:0000313" key="5">
    <source>
        <dbReference type="Proteomes" id="UP001431313"/>
    </source>
</evidence>
<dbReference type="InterPro" id="IPR036388">
    <property type="entry name" value="WH-like_DNA-bd_sf"/>
</dbReference>
<keyword evidence="1" id="KW-0805">Transcription regulation</keyword>
<dbReference type="SUPFAM" id="SSF46785">
    <property type="entry name" value="Winged helix' DNA-binding domain"/>
    <property type="match status" value="1"/>
</dbReference>
<dbReference type="RefSeq" id="WP_258786670.1">
    <property type="nucleotide sequence ID" value="NZ_JANUGQ010000005.1"/>
</dbReference>
<keyword evidence="5" id="KW-1185">Reference proteome</keyword>
<dbReference type="InterPro" id="IPR036390">
    <property type="entry name" value="WH_DNA-bd_sf"/>
</dbReference>
<accession>A0ABT2CEH3</accession>
<dbReference type="SMART" id="SM00346">
    <property type="entry name" value="HTH_ICLR"/>
    <property type="match status" value="1"/>
</dbReference>
<name>A0ABT2CEH3_9ACTN</name>
<protein>
    <submittedName>
        <fullName evidence="4">Helix-turn-helix domain-containing protein</fullName>
    </submittedName>
</protein>
<evidence type="ECO:0000313" key="4">
    <source>
        <dbReference type="EMBL" id="MCS0635783.1"/>
    </source>
</evidence>
<dbReference type="Gene3D" id="3.30.450.40">
    <property type="match status" value="1"/>
</dbReference>
<dbReference type="InterPro" id="IPR029016">
    <property type="entry name" value="GAF-like_dom_sf"/>
</dbReference>
<dbReference type="Gene3D" id="1.10.10.10">
    <property type="entry name" value="Winged helix-like DNA-binding domain superfamily/Winged helix DNA-binding domain"/>
    <property type="match status" value="1"/>
</dbReference>
<gene>
    <name evidence="4" type="ORF">NX801_08915</name>
</gene>
<sequence>MSVQKSSRSMLARGLSILRCFRPGELELPLSELARRADMPKATAHRIVTELVREGVLERGEKGLRLGVALFMLGARVPRQLKLRDLAFPYAEQLHHLTRGSAFVYISDALGPDAALVDAVRRVYGSGTEPGAREEGLASAQAATRILHAYSGRPVLPATTGRPGPGDPARVRHQGFAIVRSPGGTVGIAAPVLTASHTAAGALAVAGPQGRLQAVKAASHLRAACAAVSRALQRTPELASVR</sequence>
<proteinExistence type="predicted"/>
<dbReference type="Proteomes" id="UP001431313">
    <property type="component" value="Unassembled WGS sequence"/>
</dbReference>
<dbReference type="Pfam" id="PF09339">
    <property type="entry name" value="HTH_IclR"/>
    <property type="match status" value="1"/>
</dbReference>
<organism evidence="4 5">
    <name type="scientific">Streptomyces pyxinae</name>
    <dbReference type="NCBI Taxonomy" id="2970734"/>
    <lineage>
        <taxon>Bacteria</taxon>
        <taxon>Bacillati</taxon>
        <taxon>Actinomycetota</taxon>
        <taxon>Actinomycetes</taxon>
        <taxon>Kitasatosporales</taxon>
        <taxon>Streptomycetaceae</taxon>
        <taxon>Streptomyces</taxon>
    </lineage>
</organism>
<feature type="domain" description="HTH iclR-type" evidence="3">
    <location>
        <begin position="8"/>
        <end position="68"/>
    </location>
</feature>
<evidence type="ECO:0000256" key="2">
    <source>
        <dbReference type="ARBA" id="ARBA00023163"/>
    </source>
</evidence>
<reference evidence="4" key="1">
    <citation type="submission" date="2022-08" db="EMBL/GenBank/DDBJ databases">
        <authorList>
            <person name="Somphong A."/>
            <person name="Phongsopitanun W."/>
        </authorList>
    </citation>
    <scope>NUCLEOTIDE SEQUENCE</scope>
    <source>
        <strain evidence="4">LP05-1</strain>
    </source>
</reference>
<dbReference type="PROSITE" id="PS51077">
    <property type="entry name" value="HTH_ICLR"/>
    <property type="match status" value="1"/>
</dbReference>
<keyword evidence="2" id="KW-0804">Transcription</keyword>
<evidence type="ECO:0000259" key="3">
    <source>
        <dbReference type="PROSITE" id="PS51077"/>
    </source>
</evidence>